<proteinExistence type="inferred from homology"/>
<dbReference type="PIRSF" id="PIRSF004862">
    <property type="entry name" value="FliF"/>
    <property type="match status" value="1"/>
</dbReference>
<comment type="function">
    <text evidence="9">The M ring may be actively involved in energy transduction.</text>
</comment>
<keyword evidence="7 11" id="KW-0472">Membrane</keyword>
<evidence type="ECO:0000256" key="11">
    <source>
        <dbReference type="SAM" id="Phobius"/>
    </source>
</evidence>
<evidence type="ECO:0000256" key="8">
    <source>
        <dbReference type="ARBA" id="ARBA00023143"/>
    </source>
</evidence>
<dbReference type="InterPro" id="IPR043427">
    <property type="entry name" value="YscJ/FliF"/>
</dbReference>
<feature type="domain" description="Flagellar M-ring C-terminal" evidence="13">
    <location>
        <begin position="247"/>
        <end position="406"/>
    </location>
</feature>
<sequence>MGGLIDQLRQFGPLRLAALAGVGLAVLGLVAMLAMRAAEPPMALLYGDLDPRDAGQMVQALERARIPHRLEAGGAQLLVPESEVPRIRLMLARDGMPSGGSVGYEIFDRGESLTTTPFQQDVNRLRALEGELARTIRGLAGVRTARVHLVLPRREPFTRERGEAQASVVLTMQGAQRLDRDGVQAVLHLVAAAVPGLRPQQVSIVDSRGELLARGGQALSGPAAAATGEELRRNAELRLARAVEDLLERTLGPGRVRAEAAVEMDFDRVQTTEERFDPENQVPRSTQSATESNRSGEAGNVSVANQLPGAEANAGGSRSEQQRQEETTNFEIGRSTRNTARDQPVLRRVSLAVLVDGIWEPQPDGAPPRFRERNADELARILSLAKSAVGFNEERGDKVEVVSLRFAEPPLAEAVSEGFSILGQTVPPAVMGRVLESGILALVALAAILLIGKPVANRLVLAIAPPPALAGAAGSIGVTITAEEAAALAQANGGQVPLGPDGTPLLAQDGSPATEEDAMVQLAKVEGEMRASALAALMEMVEKNPDAAVTVVRRWLAPADAA</sequence>
<dbReference type="InterPro" id="IPR006182">
    <property type="entry name" value="FliF_N_dom"/>
</dbReference>
<evidence type="ECO:0000256" key="5">
    <source>
        <dbReference type="ARBA" id="ARBA00022692"/>
    </source>
</evidence>
<dbReference type="Pfam" id="PF01514">
    <property type="entry name" value="YscJ_FliF"/>
    <property type="match status" value="1"/>
</dbReference>
<dbReference type="InterPro" id="IPR000067">
    <property type="entry name" value="FlgMring_FliF"/>
</dbReference>
<dbReference type="Proteomes" id="UP000787635">
    <property type="component" value="Unassembled WGS sequence"/>
</dbReference>
<evidence type="ECO:0000256" key="3">
    <source>
        <dbReference type="ARBA" id="ARBA00007971"/>
    </source>
</evidence>
<feature type="compositionally biased region" description="Polar residues" evidence="10">
    <location>
        <begin position="282"/>
        <end position="295"/>
    </location>
</feature>
<name>A0ABX1DY29_9PROT</name>
<dbReference type="Pfam" id="PF08345">
    <property type="entry name" value="YscJ_FliF_C"/>
    <property type="match status" value="1"/>
</dbReference>
<evidence type="ECO:0000259" key="13">
    <source>
        <dbReference type="Pfam" id="PF08345"/>
    </source>
</evidence>
<dbReference type="InterPro" id="IPR045851">
    <property type="entry name" value="AMP-bd_C_sf"/>
</dbReference>
<keyword evidence="14" id="KW-0282">Flagellum</keyword>
<evidence type="ECO:0000256" key="2">
    <source>
        <dbReference type="ARBA" id="ARBA00004651"/>
    </source>
</evidence>
<dbReference type="RefSeq" id="WP_168027451.1">
    <property type="nucleotide sequence ID" value="NZ_JAAVNE010000003.1"/>
</dbReference>
<evidence type="ECO:0000256" key="4">
    <source>
        <dbReference type="ARBA" id="ARBA00022475"/>
    </source>
</evidence>
<keyword evidence="14" id="KW-0969">Cilium</keyword>
<dbReference type="EMBL" id="JAAVNE010000003">
    <property type="protein sequence ID" value="NKC29822.1"/>
    <property type="molecule type" value="Genomic_DNA"/>
</dbReference>
<feature type="region of interest" description="Disordered" evidence="10">
    <location>
        <begin position="268"/>
        <end position="341"/>
    </location>
</feature>
<dbReference type="NCBIfam" id="TIGR00206">
    <property type="entry name" value="fliF"/>
    <property type="match status" value="1"/>
</dbReference>
<comment type="caution">
    <text evidence="14">The sequence shown here is derived from an EMBL/GenBank/DDBJ whole genome shotgun (WGS) entry which is preliminary data.</text>
</comment>
<evidence type="ECO:0000256" key="10">
    <source>
        <dbReference type="SAM" id="MobiDB-lite"/>
    </source>
</evidence>
<evidence type="ECO:0000256" key="9">
    <source>
        <dbReference type="PIRNR" id="PIRNR004862"/>
    </source>
</evidence>
<dbReference type="InterPro" id="IPR013556">
    <property type="entry name" value="Flag_M-ring_C"/>
</dbReference>
<keyword evidence="14" id="KW-0966">Cell projection</keyword>
<evidence type="ECO:0000256" key="7">
    <source>
        <dbReference type="ARBA" id="ARBA00023136"/>
    </source>
</evidence>
<keyword evidence="5 11" id="KW-0812">Transmembrane</keyword>
<evidence type="ECO:0000313" key="15">
    <source>
        <dbReference type="Proteomes" id="UP000787635"/>
    </source>
</evidence>
<dbReference type="PRINTS" id="PR01009">
    <property type="entry name" value="FLGMRINGFLIF"/>
</dbReference>
<dbReference type="PANTHER" id="PTHR30046:SF0">
    <property type="entry name" value="FLAGELLAR M-RING PROTEIN"/>
    <property type="match status" value="1"/>
</dbReference>
<comment type="subcellular location">
    <subcellularLocation>
        <location evidence="1 9">Bacterial flagellum basal body</location>
    </subcellularLocation>
    <subcellularLocation>
        <location evidence="2">Cell membrane</location>
        <topology evidence="2">Multi-pass membrane protein</topology>
    </subcellularLocation>
</comment>
<organism evidence="14 15">
    <name type="scientific">Falsiroseomonas selenitidurans</name>
    <dbReference type="NCBI Taxonomy" id="2716335"/>
    <lineage>
        <taxon>Bacteria</taxon>
        <taxon>Pseudomonadati</taxon>
        <taxon>Pseudomonadota</taxon>
        <taxon>Alphaproteobacteria</taxon>
        <taxon>Acetobacterales</taxon>
        <taxon>Roseomonadaceae</taxon>
        <taxon>Falsiroseomonas</taxon>
    </lineage>
</organism>
<keyword evidence="8 9" id="KW-0975">Bacterial flagellum</keyword>
<protein>
    <recommendedName>
        <fullName evidence="9">Flagellar M-ring protein</fullName>
    </recommendedName>
</protein>
<feature type="compositionally biased region" description="Basic and acidic residues" evidence="10">
    <location>
        <begin position="268"/>
        <end position="278"/>
    </location>
</feature>
<keyword evidence="4" id="KW-1003">Cell membrane</keyword>
<keyword evidence="6 11" id="KW-1133">Transmembrane helix</keyword>
<accession>A0ABX1DY29</accession>
<feature type="compositionally biased region" description="Polar residues" evidence="10">
    <location>
        <begin position="327"/>
        <end position="338"/>
    </location>
</feature>
<feature type="domain" description="Flagellar M-ring N-terminal" evidence="12">
    <location>
        <begin position="38"/>
        <end position="213"/>
    </location>
</feature>
<evidence type="ECO:0000313" key="14">
    <source>
        <dbReference type="EMBL" id="NKC29822.1"/>
    </source>
</evidence>
<feature type="transmembrane region" description="Helical" evidence="11">
    <location>
        <begin position="12"/>
        <end position="35"/>
    </location>
</feature>
<gene>
    <name evidence="14" type="primary">fliF</name>
    <name evidence="14" type="ORF">HEQ75_03030</name>
</gene>
<comment type="similarity">
    <text evidence="3 9">Belongs to the FliF family.</text>
</comment>
<evidence type="ECO:0000256" key="6">
    <source>
        <dbReference type="ARBA" id="ARBA00022989"/>
    </source>
</evidence>
<dbReference type="Gene3D" id="3.30.300.30">
    <property type="match status" value="1"/>
</dbReference>
<dbReference type="PANTHER" id="PTHR30046">
    <property type="entry name" value="FLAGELLAR M-RING PROTEIN"/>
    <property type="match status" value="1"/>
</dbReference>
<keyword evidence="15" id="KW-1185">Reference proteome</keyword>
<evidence type="ECO:0000259" key="12">
    <source>
        <dbReference type="Pfam" id="PF01514"/>
    </source>
</evidence>
<reference evidence="14 15" key="1">
    <citation type="submission" date="2020-03" db="EMBL/GenBank/DDBJ databases">
        <title>Roseomonas selenitidurans sp. nov. isolated from urban soil.</title>
        <authorList>
            <person name="Liu H."/>
        </authorList>
    </citation>
    <scope>NUCLEOTIDE SEQUENCE [LARGE SCALE GENOMIC DNA]</scope>
    <source>
        <strain evidence="14 15">BU-1</strain>
    </source>
</reference>
<evidence type="ECO:0000256" key="1">
    <source>
        <dbReference type="ARBA" id="ARBA00004117"/>
    </source>
</evidence>